<protein>
    <submittedName>
        <fullName evidence="4">Acyl carrier protein</fullName>
    </submittedName>
</protein>
<dbReference type="SUPFAM" id="SSF47336">
    <property type="entry name" value="ACP-like"/>
    <property type="match status" value="1"/>
</dbReference>
<keyword evidence="2" id="KW-0597">Phosphoprotein</keyword>
<dbReference type="Pfam" id="PF00550">
    <property type="entry name" value="PP-binding"/>
    <property type="match status" value="1"/>
</dbReference>
<dbReference type="PROSITE" id="PS50075">
    <property type="entry name" value="CARRIER"/>
    <property type="match status" value="1"/>
</dbReference>
<dbReference type="InterPro" id="IPR009081">
    <property type="entry name" value="PP-bd_ACP"/>
</dbReference>
<dbReference type="GeneID" id="91345413"/>
<feature type="domain" description="Carrier" evidence="3">
    <location>
        <begin position="19"/>
        <end position="94"/>
    </location>
</feature>
<dbReference type="InterPro" id="IPR020806">
    <property type="entry name" value="PKS_PP-bd"/>
</dbReference>
<dbReference type="SMART" id="SM00823">
    <property type="entry name" value="PKS_PP"/>
    <property type="match status" value="1"/>
</dbReference>
<dbReference type="SMART" id="SM01294">
    <property type="entry name" value="PKS_PP_betabranch"/>
    <property type="match status" value="1"/>
</dbReference>
<reference evidence="4" key="1">
    <citation type="submission" date="2022-10" db="EMBL/GenBank/DDBJ databases">
        <title>The complete genomes of actinobacterial strains from the NBC collection.</title>
        <authorList>
            <person name="Joergensen T.S."/>
            <person name="Alvarez Arevalo M."/>
            <person name="Sterndorff E.B."/>
            <person name="Faurdal D."/>
            <person name="Vuksanovic O."/>
            <person name="Mourched A.-S."/>
            <person name="Charusanti P."/>
            <person name="Shaw S."/>
            <person name="Blin K."/>
            <person name="Weber T."/>
        </authorList>
    </citation>
    <scope>NUCLEOTIDE SEQUENCE</scope>
    <source>
        <strain evidence="4">NBC_01432</strain>
    </source>
</reference>
<evidence type="ECO:0000259" key="3">
    <source>
        <dbReference type="PROSITE" id="PS50075"/>
    </source>
</evidence>
<sequence length="94" mass="9805">MNTERGIVNERNGGRHTEAHIAAVMEEAIVADLELPPGTRVDPDAAFSDLGLDSAGVVAVSGRVSDALGREVPPESFFGHATVTELARHLAATS</sequence>
<evidence type="ECO:0000313" key="5">
    <source>
        <dbReference type="Proteomes" id="UP001432209"/>
    </source>
</evidence>
<evidence type="ECO:0000256" key="1">
    <source>
        <dbReference type="ARBA" id="ARBA00022450"/>
    </source>
</evidence>
<name>A0ABZ1ZZC1_STRNV</name>
<gene>
    <name evidence="4" type="ORF">OG442_09810</name>
</gene>
<accession>A0ABZ1ZZC1</accession>
<proteinExistence type="predicted"/>
<dbReference type="Gene3D" id="1.10.1200.10">
    <property type="entry name" value="ACP-like"/>
    <property type="match status" value="1"/>
</dbReference>
<keyword evidence="1" id="KW-0596">Phosphopantetheine</keyword>
<organism evidence="4 5">
    <name type="scientific">Streptomyces niveus</name>
    <name type="common">Streptomyces spheroides</name>
    <dbReference type="NCBI Taxonomy" id="193462"/>
    <lineage>
        <taxon>Bacteria</taxon>
        <taxon>Bacillati</taxon>
        <taxon>Actinomycetota</taxon>
        <taxon>Actinomycetes</taxon>
        <taxon>Kitasatosporales</taxon>
        <taxon>Streptomycetaceae</taxon>
        <taxon>Streptomyces</taxon>
    </lineage>
</organism>
<evidence type="ECO:0000313" key="4">
    <source>
        <dbReference type="EMBL" id="WUX51808.1"/>
    </source>
</evidence>
<dbReference type="RefSeq" id="WP_023538080.1">
    <property type="nucleotide sequence ID" value="NZ_CP108849.2"/>
</dbReference>
<evidence type="ECO:0000256" key="2">
    <source>
        <dbReference type="ARBA" id="ARBA00022553"/>
    </source>
</evidence>
<dbReference type="Proteomes" id="UP001432209">
    <property type="component" value="Chromosome"/>
</dbReference>
<dbReference type="InterPro" id="IPR036736">
    <property type="entry name" value="ACP-like_sf"/>
</dbReference>
<keyword evidence="5" id="KW-1185">Reference proteome</keyword>
<dbReference type="EMBL" id="CP109495">
    <property type="protein sequence ID" value="WUX51808.1"/>
    <property type="molecule type" value="Genomic_DNA"/>
</dbReference>